<dbReference type="OrthoDB" id="8657133at2"/>
<evidence type="ECO:0008006" key="3">
    <source>
        <dbReference type="Google" id="ProtNLM"/>
    </source>
</evidence>
<sequence length="164" mass="17864">MTSKRILPWTLMALAVALVAVVAGPPVYRWAYAAMMPPLLLCEARNDTDTDIAYQLEDATGAFPGDWTARASGAPPGPLSPACFYGPDSRHKPVEVRWGPLDGEGNRYPQRAELKVPRPDDAAVLLLRFTATDRVQARFATAAEMPEPTAVPESVWNSGDWVSQ</sequence>
<protein>
    <recommendedName>
        <fullName evidence="3">DUF3304 domain-containing protein</fullName>
    </recommendedName>
</protein>
<proteinExistence type="predicted"/>
<dbReference type="RefSeq" id="WP_129526842.1">
    <property type="nucleotide sequence ID" value="NZ_UFQB01000005.1"/>
</dbReference>
<dbReference type="AlphaFoldDB" id="A0A446C990"/>
<evidence type="ECO:0000313" key="2">
    <source>
        <dbReference type="Proteomes" id="UP000289184"/>
    </source>
</evidence>
<organism evidence="1 2">
    <name type="scientific">Achromobacter agilis</name>
    <dbReference type="NCBI Taxonomy" id="1353888"/>
    <lineage>
        <taxon>Bacteria</taxon>
        <taxon>Pseudomonadati</taxon>
        <taxon>Pseudomonadota</taxon>
        <taxon>Betaproteobacteria</taxon>
        <taxon>Burkholderiales</taxon>
        <taxon>Alcaligenaceae</taxon>
        <taxon>Achromobacter</taxon>
    </lineage>
</organism>
<evidence type="ECO:0000313" key="1">
    <source>
        <dbReference type="EMBL" id="SSW64492.1"/>
    </source>
</evidence>
<dbReference type="Proteomes" id="UP000289184">
    <property type="component" value="Unassembled WGS sequence"/>
</dbReference>
<keyword evidence="2" id="KW-1185">Reference proteome</keyword>
<dbReference type="EMBL" id="UFQB01000005">
    <property type="protein sequence ID" value="SSW64492.1"/>
    <property type="molecule type" value="Genomic_DNA"/>
</dbReference>
<accession>A0A446C990</accession>
<reference evidence="1 2" key="1">
    <citation type="submission" date="2018-07" db="EMBL/GenBank/DDBJ databases">
        <authorList>
            <person name="Peeters C."/>
        </authorList>
    </citation>
    <scope>NUCLEOTIDE SEQUENCE [LARGE SCALE GENOMIC DNA]</scope>
    <source>
        <strain evidence="1 2">LMG 3411</strain>
    </source>
</reference>
<name>A0A446C990_9BURK</name>
<gene>
    <name evidence="1" type="ORF">AGI3411_01590</name>
</gene>